<dbReference type="Gene3D" id="2.40.440.10">
    <property type="entry name" value="L,D-transpeptidase catalytic domain-like"/>
    <property type="match status" value="1"/>
</dbReference>
<dbReference type="Proteomes" id="UP000003835">
    <property type="component" value="Unassembled WGS sequence"/>
</dbReference>
<dbReference type="GO" id="GO:0016757">
    <property type="term" value="F:glycosyltransferase activity"/>
    <property type="evidence" value="ECO:0007669"/>
    <property type="project" value="UniProtKB-KW"/>
</dbReference>
<dbReference type="STRING" id="118168.MC7420_7267"/>
<evidence type="ECO:0000256" key="6">
    <source>
        <dbReference type="ARBA" id="ARBA00022960"/>
    </source>
</evidence>
<dbReference type="PROSITE" id="PS52029">
    <property type="entry name" value="LD_TPASE"/>
    <property type="match status" value="1"/>
</dbReference>
<feature type="active site" description="Nucleophile" evidence="9">
    <location>
        <position position="212"/>
    </location>
</feature>
<evidence type="ECO:0000256" key="2">
    <source>
        <dbReference type="ARBA" id="ARBA00005992"/>
    </source>
</evidence>
<comment type="similarity">
    <text evidence="2">Belongs to the YkuD family.</text>
</comment>
<evidence type="ECO:0000256" key="7">
    <source>
        <dbReference type="ARBA" id="ARBA00022984"/>
    </source>
</evidence>
<evidence type="ECO:0000256" key="4">
    <source>
        <dbReference type="ARBA" id="ARBA00022679"/>
    </source>
</evidence>
<dbReference type="GO" id="GO:0005576">
    <property type="term" value="C:extracellular region"/>
    <property type="evidence" value="ECO:0007669"/>
    <property type="project" value="TreeGrafter"/>
</dbReference>
<evidence type="ECO:0000256" key="1">
    <source>
        <dbReference type="ARBA" id="ARBA00004752"/>
    </source>
</evidence>
<dbReference type="UniPathway" id="UPA00219"/>
<evidence type="ECO:0000256" key="5">
    <source>
        <dbReference type="ARBA" id="ARBA00022801"/>
    </source>
</evidence>
<keyword evidence="8 9" id="KW-0961">Cell wall biogenesis/degradation</keyword>
<dbReference type="InterPro" id="IPR050979">
    <property type="entry name" value="LD-transpeptidase"/>
</dbReference>
<keyword evidence="5" id="KW-0378">Hydrolase</keyword>
<keyword evidence="6 9" id="KW-0133">Cell shape</keyword>
<dbReference type="OrthoDB" id="9787225at2"/>
<organism evidence="11 12">
    <name type="scientific">Coleofasciculus chthonoplastes PCC 7420</name>
    <dbReference type="NCBI Taxonomy" id="118168"/>
    <lineage>
        <taxon>Bacteria</taxon>
        <taxon>Bacillati</taxon>
        <taxon>Cyanobacteriota</taxon>
        <taxon>Cyanophyceae</taxon>
        <taxon>Coleofasciculales</taxon>
        <taxon>Coleofasciculaceae</taxon>
        <taxon>Coleofasciculus</taxon>
    </lineage>
</organism>
<dbReference type="EMBL" id="DS989841">
    <property type="protein sequence ID" value="EDX78614.1"/>
    <property type="molecule type" value="Genomic_DNA"/>
</dbReference>
<reference evidence="11 12" key="1">
    <citation type="submission" date="2008-07" db="EMBL/GenBank/DDBJ databases">
        <authorList>
            <person name="Tandeau de Marsac N."/>
            <person name="Ferriera S."/>
            <person name="Johnson J."/>
            <person name="Kravitz S."/>
            <person name="Beeson K."/>
            <person name="Sutton G."/>
            <person name="Rogers Y.-H."/>
            <person name="Friedman R."/>
            <person name="Frazier M."/>
            <person name="Venter J.C."/>
        </authorList>
    </citation>
    <scope>NUCLEOTIDE SEQUENCE [LARGE SCALE GENOMIC DNA]</scope>
    <source>
        <strain evidence="11 12">PCC 7420</strain>
    </source>
</reference>
<dbReference type="Pfam" id="PF03734">
    <property type="entry name" value="YkuD"/>
    <property type="match status" value="1"/>
</dbReference>
<dbReference type="InterPro" id="IPR005490">
    <property type="entry name" value="LD_TPept_cat_dom"/>
</dbReference>
<dbReference type="eggNOG" id="COG1376">
    <property type="taxonomic scope" value="Bacteria"/>
</dbReference>
<evidence type="ECO:0000256" key="3">
    <source>
        <dbReference type="ARBA" id="ARBA00022676"/>
    </source>
</evidence>
<evidence type="ECO:0000313" key="11">
    <source>
        <dbReference type="EMBL" id="EDX78614.1"/>
    </source>
</evidence>
<dbReference type="GO" id="GO:0008360">
    <property type="term" value="P:regulation of cell shape"/>
    <property type="evidence" value="ECO:0007669"/>
    <property type="project" value="UniProtKB-UniRule"/>
</dbReference>
<name>B4VHL5_9CYAN</name>
<dbReference type="GO" id="GO:0018104">
    <property type="term" value="P:peptidoglycan-protein cross-linking"/>
    <property type="evidence" value="ECO:0007669"/>
    <property type="project" value="TreeGrafter"/>
</dbReference>
<evidence type="ECO:0000256" key="9">
    <source>
        <dbReference type="PROSITE-ProRule" id="PRU01373"/>
    </source>
</evidence>
<keyword evidence="7 9" id="KW-0573">Peptidoglycan synthesis</keyword>
<dbReference type="CDD" id="cd16913">
    <property type="entry name" value="YkuD_like"/>
    <property type="match status" value="1"/>
</dbReference>
<evidence type="ECO:0000256" key="8">
    <source>
        <dbReference type="ARBA" id="ARBA00023316"/>
    </source>
</evidence>
<feature type="active site" description="Proton donor/acceptor" evidence="9">
    <location>
        <position position="196"/>
    </location>
</feature>
<sequence>MLLCFGAAGLLLSVAWQQRQSIQLSSEIAQSVQRVFPGLEDESELDSPPLLGKYGEWIRERMTLDLRWGLDTPVPLAGLILPHPGASDVNAIAQVSLLTPHLNQAIVALDVRLVVDLSDAKVYSYWGEQEIASYPVAVGQPGWETPTGNFKVLRKQRNPIWRQPITGDLIPTGPDNPLGDRWIGFWSDEYHQIGFHGTNDEDLVGQPVSHGCLRMRNADIQALYEQIQVGTPILVRK</sequence>
<accession>B4VHL5</accession>
<evidence type="ECO:0000259" key="10">
    <source>
        <dbReference type="PROSITE" id="PS52029"/>
    </source>
</evidence>
<dbReference type="GO" id="GO:0071555">
    <property type="term" value="P:cell wall organization"/>
    <property type="evidence" value="ECO:0007669"/>
    <property type="project" value="UniProtKB-UniRule"/>
</dbReference>
<dbReference type="InterPro" id="IPR038063">
    <property type="entry name" value="Transpep_catalytic_dom"/>
</dbReference>
<feature type="domain" description="L,D-TPase catalytic" evidence="10">
    <location>
        <begin position="111"/>
        <end position="236"/>
    </location>
</feature>
<dbReference type="AlphaFoldDB" id="B4VHL5"/>
<keyword evidence="3" id="KW-0328">Glycosyltransferase</keyword>
<dbReference type="SUPFAM" id="SSF141523">
    <property type="entry name" value="L,D-transpeptidase catalytic domain-like"/>
    <property type="match status" value="1"/>
</dbReference>
<proteinExistence type="inferred from homology"/>
<dbReference type="PANTHER" id="PTHR30582:SF24">
    <property type="entry name" value="L,D-TRANSPEPTIDASE ERFK_SRFK-RELATED"/>
    <property type="match status" value="1"/>
</dbReference>
<dbReference type="GO" id="GO:0071972">
    <property type="term" value="F:peptidoglycan L,D-transpeptidase activity"/>
    <property type="evidence" value="ECO:0007669"/>
    <property type="project" value="TreeGrafter"/>
</dbReference>
<comment type="pathway">
    <text evidence="1 9">Cell wall biogenesis; peptidoglycan biosynthesis.</text>
</comment>
<protein>
    <submittedName>
        <fullName evidence="11">ErfK/YbiS/YcfS/YnhG family</fullName>
    </submittedName>
</protein>
<keyword evidence="4" id="KW-0808">Transferase</keyword>
<dbReference type="PANTHER" id="PTHR30582">
    <property type="entry name" value="L,D-TRANSPEPTIDASE"/>
    <property type="match status" value="1"/>
</dbReference>
<evidence type="ECO:0000313" key="12">
    <source>
        <dbReference type="Proteomes" id="UP000003835"/>
    </source>
</evidence>
<keyword evidence="12" id="KW-1185">Reference proteome</keyword>
<gene>
    <name evidence="11" type="ORF">MC7420_7267</name>
</gene>
<dbReference type="HOGENOM" id="CLU_042399_4_0_3"/>